<dbReference type="PROSITE" id="PS50846">
    <property type="entry name" value="HMA_2"/>
    <property type="match status" value="1"/>
</dbReference>
<dbReference type="InterPro" id="IPR017969">
    <property type="entry name" value="Heavy-metal-associated_CS"/>
</dbReference>
<dbReference type="InterPro" id="IPR006121">
    <property type="entry name" value="HMA_dom"/>
</dbReference>
<keyword evidence="5" id="KW-1185">Reference proteome</keyword>
<proteinExistence type="predicted"/>
<dbReference type="PANTHER" id="PTHR42208:SF1">
    <property type="entry name" value="HEAVY METAL TRANSPORTER"/>
    <property type="match status" value="1"/>
</dbReference>
<keyword evidence="1" id="KW-0479">Metal-binding</keyword>
<keyword evidence="2" id="KW-1133">Transmembrane helix</keyword>
<dbReference type="PANTHER" id="PTHR42208">
    <property type="entry name" value="HEAVY METAL TRANSPORTER-RELATED"/>
    <property type="match status" value="1"/>
</dbReference>
<dbReference type="Pfam" id="PF13386">
    <property type="entry name" value="DsbD_2"/>
    <property type="match status" value="1"/>
</dbReference>
<feature type="transmembrane region" description="Helical" evidence="2">
    <location>
        <begin position="225"/>
        <end position="247"/>
    </location>
</feature>
<feature type="transmembrane region" description="Helical" evidence="2">
    <location>
        <begin position="259"/>
        <end position="278"/>
    </location>
</feature>
<keyword evidence="2" id="KW-0812">Transmembrane</keyword>
<dbReference type="Pfam" id="PF00403">
    <property type="entry name" value="HMA"/>
    <property type="match status" value="1"/>
</dbReference>
<dbReference type="PROSITE" id="PS01047">
    <property type="entry name" value="HMA_1"/>
    <property type="match status" value="1"/>
</dbReference>
<feature type="transmembrane region" description="Helical" evidence="2">
    <location>
        <begin position="76"/>
        <end position="93"/>
    </location>
</feature>
<feature type="transmembrane region" description="Helical" evidence="2">
    <location>
        <begin position="113"/>
        <end position="134"/>
    </location>
</feature>
<protein>
    <submittedName>
        <fullName evidence="4">Sulfite exporter TauE/SafE family protein</fullName>
    </submittedName>
</protein>
<sequence>MKKKLTLKISGMHCQNCSERIKNVVSGMSTEELEVSYEKEQLVCLTDDADEIIAAINKMGYAAEVVEAGKNGSKRYKGVLVALLILLGFYVIIRNTVGFNNIPQLQERVSYPILFIMGVITSLHCLSMCGGIVLSQSMAFKDPIKSTFLYNIGRVVAYTTVGGIVGGIGSVVSFSPMLRGYITIFAGGFMILMGLSMLQPFSFLRRYVKLPSICNTSKFRQNSNTPLFIGLATGLMPCGPLQTMQLYALGTGSVLKGALAMFVFSIGTVPLMLGLGTISGYISNGLNRRLLKLSAVLVMVLGLIIINRGLALQGKRTLASIIVPKQTVSEVMLPEIINEFQVITTYANNNGYEPNFFILEKGKPVNWVVRGDSINGCNNEIVIPELNIKQGIKEGYNVIKFTPESEGEIAFSCWMGMLDGSFIIVDDINNIPNNINAVPPTPVKCCTD</sequence>
<evidence type="ECO:0000256" key="2">
    <source>
        <dbReference type="SAM" id="Phobius"/>
    </source>
</evidence>
<feature type="domain" description="HMA" evidence="3">
    <location>
        <begin position="3"/>
        <end position="64"/>
    </location>
</feature>
<comment type="caution">
    <text evidence="4">The sequence shown here is derived from an EMBL/GenBank/DDBJ whole genome shotgun (WGS) entry which is preliminary data.</text>
</comment>
<gene>
    <name evidence="4" type="ORF">KQI88_07350</name>
</gene>
<reference evidence="4 5" key="1">
    <citation type="submission" date="2021-06" db="EMBL/GenBank/DDBJ databases">
        <authorList>
            <person name="Sun Q."/>
            <person name="Li D."/>
        </authorList>
    </citation>
    <scope>NUCLEOTIDE SEQUENCE [LARGE SCALE GENOMIC DNA]</scope>
    <source>
        <strain evidence="4 5">MSJ-5</strain>
    </source>
</reference>
<feature type="transmembrane region" description="Helical" evidence="2">
    <location>
        <begin position="290"/>
        <end position="310"/>
    </location>
</feature>
<keyword evidence="2" id="KW-0472">Membrane</keyword>
<feature type="transmembrane region" description="Helical" evidence="2">
    <location>
        <begin position="155"/>
        <end position="175"/>
    </location>
</feature>
<evidence type="ECO:0000259" key="3">
    <source>
        <dbReference type="PROSITE" id="PS50846"/>
    </source>
</evidence>
<dbReference type="EMBL" id="JAHLQK010000002">
    <property type="protein sequence ID" value="MBU5676229.1"/>
    <property type="molecule type" value="Genomic_DNA"/>
</dbReference>
<dbReference type="Proteomes" id="UP000779508">
    <property type="component" value="Unassembled WGS sequence"/>
</dbReference>
<dbReference type="RefSeq" id="WP_216415788.1">
    <property type="nucleotide sequence ID" value="NZ_JAHLQK010000002.1"/>
</dbReference>
<evidence type="ECO:0000256" key="1">
    <source>
        <dbReference type="ARBA" id="ARBA00022723"/>
    </source>
</evidence>
<organism evidence="4 5">
    <name type="scientific">Alkaliphilus flagellatus</name>
    <dbReference type="NCBI Taxonomy" id="2841507"/>
    <lineage>
        <taxon>Bacteria</taxon>
        <taxon>Bacillati</taxon>
        <taxon>Bacillota</taxon>
        <taxon>Clostridia</taxon>
        <taxon>Peptostreptococcales</taxon>
        <taxon>Natronincolaceae</taxon>
        <taxon>Alkaliphilus</taxon>
    </lineage>
</organism>
<dbReference type="CDD" id="cd00371">
    <property type="entry name" value="HMA"/>
    <property type="match status" value="1"/>
</dbReference>
<evidence type="ECO:0000313" key="5">
    <source>
        <dbReference type="Proteomes" id="UP000779508"/>
    </source>
</evidence>
<evidence type="ECO:0000313" key="4">
    <source>
        <dbReference type="EMBL" id="MBU5676229.1"/>
    </source>
</evidence>
<feature type="transmembrane region" description="Helical" evidence="2">
    <location>
        <begin position="181"/>
        <end position="204"/>
    </location>
</feature>
<name>A0ABS6G1J0_9FIRM</name>
<accession>A0ABS6G1J0</accession>
<dbReference type="InterPro" id="IPR039447">
    <property type="entry name" value="UreH-like_TM_dom"/>
</dbReference>